<keyword evidence="5 8" id="KW-1133">Transmembrane helix</keyword>
<evidence type="ECO:0000256" key="7">
    <source>
        <dbReference type="RuleBase" id="RU003942"/>
    </source>
</evidence>
<evidence type="ECO:0000256" key="4">
    <source>
        <dbReference type="ARBA" id="ARBA00022692"/>
    </source>
</evidence>
<keyword evidence="10" id="KW-1185">Reference proteome</keyword>
<evidence type="ECO:0000256" key="6">
    <source>
        <dbReference type="ARBA" id="ARBA00023136"/>
    </source>
</evidence>
<evidence type="ECO:0000256" key="1">
    <source>
        <dbReference type="ARBA" id="ARBA00004651"/>
    </source>
</evidence>
<evidence type="ECO:0000256" key="2">
    <source>
        <dbReference type="ARBA" id="ARBA00022448"/>
    </source>
</evidence>
<dbReference type="GO" id="GO:0022857">
    <property type="term" value="F:transmembrane transporter activity"/>
    <property type="evidence" value="ECO:0007669"/>
    <property type="project" value="InterPro"/>
</dbReference>
<dbReference type="InterPro" id="IPR037185">
    <property type="entry name" value="EmrE-like"/>
</dbReference>
<dbReference type="Pfam" id="PF00893">
    <property type="entry name" value="Multi_Drug_Res"/>
    <property type="match status" value="1"/>
</dbReference>
<keyword evidence="3" id="KW-1003">Cell membrane</keyword>
<gene>
    <name evidence="9" type="ORF">SAMN05421663_104188</name>
</gene>
<evidence type="ECO:0000313" key="9">
    <source>
        <dbReference type="EMBL" id="SDC81355.1"/>
    </source>
</evidence>
<dbReference type="STRING" id="361279.SAMN05421663_104188"/>
<dbReference type="PANTHER" id="PTHR30561">
    <property type="entry name" value="SMR FAMILY PROTON-DEPENDENT DRUG EFFLUX TRANSPORTER SUGE"/>
    <property type="match status" value="1"/>
</dbReference>
<proteinExistence type="inferred from homology"/>
<evidence type="ECO:0000313" key="10">
    <source>
        <dbReference type="Proteomes" id="UP000198666"/>
    </source>
</evidence>
<feature type="transmembrane region" description="Helical" evidence="8">
    <location>
        <begin position="59"/>
        <end position="78"/>
    </location>
</feature>
<dbReference type="Gene3D" id="1.10.3730.20">
    <property type="match status" value="1"/>
</dbReference>
<dbReference type="EMBL" id="FMZB01000004">
    <property type="protein sequence ID" value="SDC81355.1"/>
    <property type="molecule type" value="Genomic_DNA"/>
</dbReference>
<sequence>MGWLFVLIASCFEMVGVIGLKKFSSNKNVWNAAIYFGGFICSFILLYQSFHYLQLSVAYAVWTGIGTAGAVLLNMLLFNESKSMGRVLSVLIIIAGVVGLKIVS</sequence>
<dbReference type="GO" id="GO:0005886">
    <property type="term" value="C:plasma membrane"/>
    <property type="evidence" value="ECO:0007669"/>
    <property type="project" value="UniProtKB-SubCell"/>
</dbReference>
<keyword evidence="4 7" id="KW-0812">Transmembrane</keyword>
<keyword evidence="6 8" id="KW-0472">Membrane</keyword>
<protein>
    <submittedName>
        <fullName evidence="9">Paired small multidrug resistance pump</fullName>
    </submittedName>
</protein>
<organism evidence="9 10">
    <name type="scientific">Terribacillus halophilus</name>
    <dbReference type="NCBI Taxonomy" id="361279"/>
    <lineage>
        <taxon>Bacteria</taxon>
        <taxon>Bacillati</taxon>
        <taxon>Bacillota</taxon>
        <taxon>Bacilli</taxon>
        <taxon>Bacillales</taxon>
        <taxon>Bacillaceae</taxon>
        <taxon>Terribacillus</taxon>
    </lineage>
</organism>
<feature type="transmembrane region" description="Helical" evidence="8">
    <location>
        <begin position="84"/>
        <end position="103"/>
    </location>
</feature>
<evidence type="ECO:0000256" key="5">
    <source>
        <dbReference type="ARBA" id="ARBA00022989"/>
    </source>
</evidence>
<dbReference type="OrthoDB" id="21828at2"/>
<dbReference type="InterPro" id="IPR000390">
    <property type="entry name" value="Small_drug/metabolite_transptr"/>
</dbReference>
<dbReference type="SUPFAM" id="SSF103481">
    <property type="entry name" value="Multidrug resistance efflux transporter EmrE"/>
    <property type="match status" value="1"/>
</dbReference>
<dbReference type="InterPro" id="IPR045324">
    <property type="entry name" value="Small_multidrug_res"/>
</dbReference>
<comment type="similarity">
    <text evidence="7">Belongs to the drug/metabolite transporter (DMT) superfamily. Small multidrug resistance (SMR) (TC 2.A.7.1) family.</text>
</comment>
<evidence type="ECO:0000256" key="3">
    <source>
        <dbReference type="ARBA" id="ARBA00022475"/>
    </source>
</evidence>
<evidence type="ECO:0000256" key="8">
    <source>
        <dbReference type="SAM" id="Phobius"/>
    </source>
</evidence>
<dbReference type="AlphaFoldDB" id="A0A1G6PPQ7"/>
<dbReference type="FunFam" id="1.10.3730.20:FF:000001">
    <property type="entry name" value="Quaternary ammonium compound resistance transporter SugE"/>
    <property type="match status" value="1"/>
</dbReference>
<reference evidence="10" key="1">
    <citation type="submission" date="2016-10" db="EMBL/GenBank/DDBJ databases">
        <authorList>
            <person name="Varghese N."/>
            <person name="Submissions S."/>
        </authorList>
    </citation>
    <scope>NUCLEOTIDE SEQUENCE [LARGE SCALE GENOMIC DNA]</scope>
    <source>
        <strain evidence="10">DSM 21620</strain>
    </source>
</reference>
<dbReference type="PANTHER" id="PTHR30561:SF0">
    <property type="entry name" value="GUANIDINIUM EXPORTER"/>
    <property type="match status" value="1"/>
</dbReference>
<dbReference type="Proteomes" id="UP000198666">
    <property type="component" value="Unassembled WGS sequence"/>
</dbReference>
<accession>A0A1G6PPQ7</accession>
<keyword evidence="2" id="KW-0813">Transport</keyword>
<feature type="transmembrane region" description="Helical" evidence="8">
    <location>
        <begin position="29"/>
        <end position="47"/>
    </location>
</feature>
<comment type="subcellular location">
    <subcellularLocation>
        <location evidence="1 7">Cell membrane</location>
        <topology evidence="1 7">Multi-pass membrane protein</topology>
    </subcellularLocation>
</comment>
<dbReference type="RefSeq" id="WP_093726982.1">
    <property type="nucleotide sequence ID" value="NZ_FMZB01000004.1"/>
</dbReference>
<name>A0A1G6PPQ7_9BACI</name>